<dbReference type="EMBL" id="CACRYJ010000052">
    <property type="protein sequence ID" value="VZO38798.1"/>
    <property type="molecule type" value="Genomic_DNA"/>
</dbReference>
<comment type="caution">
    <text evidence="3">The sequence shown here is derived from an EMBL/GenBank/DDBJ whole genome shotgun (WGS) entry which is preliminary data.</text>
</comment>
<reference evidence="3 4" key="1">
    <citation type="submission" date="2019-11" db="EMBL/GenBank/DDBJ databases">
        <authorList>
            <person name="Criscuolo A."/>
        </authorList>
    </citation>
    <scope>NUCLEOTIDE SEQUENCE [LARGE SCALE GENOMIC DNA]</scope>
    <source>
        <strain evidence="3">CIP111667</strain>
    </source>
</reference>
<sequence>MTPRRRRPDLLFDAIPSRPGGWDHGWVGTVDVDGIRIAFTRAGRGRPIVLLGGFVGDGAGTWHHQIDALSGSYTVVSWDPPGSGGSSDVPESFRLPDYATCLAGLISALGLERPVLLGLSFGGALALEYWRHPDAQVRGLVLAGAYAGWAGSLPADTVASRLRTCLAASLLPASEFASKLVPSMFSPGAPADVVAEVRDNIAATFRPGGFRAMARSSAEADLRDILPLIDVPTVVLHGEADVRAPRFVADALCAAIPGSRLVVLPGVGHVSCIEDSERFTTELDTFLRGLERRRSGS</sequence>
<dbReference type="AlphaFoldDB" id="A0A7M4DMZ0"/>
<dbReference type="GO" id="GO:0004064">
    <property type="term" value="F:arylesterase activity"/>
    <property type="evidence" value="ECO:0007669"/>
    <property type="project" value="UniProtKB-EC"/>
</dbReference>
<dbReference type="PANTHER" id="PTHR43798">
    <property type="entry name" value="MONOACYLGLYCEROL LIPASE"/>
    <property type="match status" value="1"/>
</dbReference>
<dbReference type="Pfam" id="PF00561">
    <property type="entry name" value="Abhydrolase_1"/>
    <property type="match status" value="1"/>
</dbReference>
<dbReference type="InterPro" id="IPR050266">
    <property type="entry name" value="AB_hydrolase_sf"/>
</dbReference>
<organism evidence="3 4">
    <name type="scientific">Occultella aeris</name>
    <dbReference type="NCBI Taxonomy" id="2761496"/>
    <lineage>
        <taxon>Bacteria</taxon>
        <taxon>Bacillati</taxon>
        <taxon>Actinomycetota</taxon>
        <taxon>Actinomycetes</taxon>
        <taxon>Micrococcales</taxon>
        <taxon>Ruaniaceae</taxon>
        <taxon>Occultella</taxon>
    </lineage>
</organism>
<evidence type="ECO:0000259" key="2">
    <source>
        <dbReference type="Pfam" id="PF00561"/>
    </source>
</evidence>
<evidence type="ECO:0000313" key="4">
    <source>
        <dbReference type="Proteomes" id="UP000419743"/>
    </source>
</evidence>
<dbReference type="Gene3D" id="3.40.50.1820">
    <property type="entry name" value="alpha/beta hydrolase"/>
    <property type="match status" value="1"/>
</dbReference>
<dbReference type="PRINTS" id="PR00111">
    <property type="entry name" value="ABHYDROLASE"/>
</dbReference>
<feature type="domain" description="AB hydrolase-1" evidence="2">
    <location>
        <begin position="47"/>
        <end position="275"/>
    </location>
</feature>
<dbReference type="PANTHER" id="PTHR43798:SF31">
    <property type="entry name" value="AB HYDROLASE SUPERFAMILY PROTEIN YCLE"/>
    <property type="match status" value="1"/>
</dbReference>
<dbReference type="SUPFAM" id="SSF53474">
    <property type="entry name" value="alpha/beta-Hydrolases"/>
    <property type="match status" value="1"/>
</dbReference>
<keyword evidence="4" id="KW-1185">Reference proteome</keyword>
<dbReference type="Proteomes" id="UP000419743">
    <property type="component" value="Unassembled WGS sequence"/>
</dbReference>
<dbReference type="GO" id="GO:0016020">
    <property type="term" value="C:membrane"/>
    <property type="evidence" value="ECO:0007669"/>
    <property type="project" value="TreeGrafter"/>
</dbReference>
<dbReference type="InterPro" id="IPR000073">
    <property type="entry name" value="AB_hydrolase_1"/>
</dbReference>
<dbReference type="InterPro" id="IPR029058">
    <property type="entry name" value="AB_hydrolase_fold"/>
</dbReference>
<proteinExistence type="predicted"/>
<dbReference type="EC" id="3.1.1.2" evidence="3"/>
<name>A0A7M4DMZ0_9MICO</name>
<evidence type="ECO:0000256" key="1">
    <source>
        <dbReference type="ARBA" id="ARBA00022801"/>
    </source>
</evidence>
<gene>
    <name evidence="3" type="ORF">HALOF300_03518</name>
</gene>
<evidence type="ECO:0000313" key="3">
    <source>
        <dbReference type="EMBL" id="VZO38798.1"/>
    </source>
</evidence>
<accession>A0A7M4DMZ0</accession>
<protein>
    <submittedName>
        <fullName evidence="3">Arylesterase</fullName>
        <ecNumber evidence="3">3.1.1.2</ecNumber>
    </submittedName>
</protein>
<keyword evidence="1 3" id="KW-0378">Hydrolase</keyword>